<accession>K6YHY7</accession>
<comment type="caution">
    <text evidence="1">The sequence shown here is derived from an EMBL/GenBank/DDBJ whole genome shotgun (WGS) entry which is preliminary data.</text>
</comment>
<organism evidence="1 2">
    <name type="scientific">Paraglaciecola mesophila KMM 241</name>
    <dbReference type="NCBI Taxonomy" id="1128912"/>
    <lineage>
        <taxon>Bacteria</taxon>
        <taxon>Pseudomonadati</taxon>
        <taxon>Pseudomonadota</taxon>
        <taxon>Gammaproteobacteria</taxon>
        <taxon>Alteromonadales</taxon>
        <taxon>Alteromonadaceae</taxon>
        <taxon>Paraglaciecola</taxon>
    </lineage>
</organism>
<reference evidence="1 2" key="1">
    <citation type="journal article" date="2017" name="Antonie Van Leeuwenhoek">
        <title>Rhizobium rhizosphaerae sp. nov., a novel species isolated from rice rhizosphere.</title>
        <authorList>
            <person name="Zhao J.J."/>
            <person name="Zhang J."/>
            <person name="Zhang R.J."/>
            <person name="Zhang C.W."/>
            <person name="Yin H.Q."/>
            <person name="Zhang X.X."/>
        </authorList>
    </citation>
    <scope>NUCLEOTIDE SEQUENCE [LARGE SCALE GENOMIC DNA]</scope>
    <source>
        <strain evidence="1 2">KMM 241</strain>
    </source>
</reference>
<evidence type="ECO:0000313" key="1">
    <source>
        <dbReference type="EMBL" id="GAC23606.1"/>
    </source>
</evidence>
<evidence type="ECO:0000313" key="2">
    <source>
        <dbReference type="Proteomes" id="UP000006263"/>
    </source>
</evidence>
<dbReference type="AlphaFoldDB" id="K6YHY7"/>
<dbReference type="EMBL" id="BAEP01000024">
    <property type="protein sequence ID" value="GAC23606.1"/>
    <property type="molecule type" value="Genomic_DNA"/>
</dbReference>
<proteinExistence type="predicted"/>
<name>K6YHY7_9ALTE</name>
<sequence length="52" mass="5870">MRQSALLFYSVLNMGSYSIYLGTKSLPNGTTSSLIALSDRHLTQTYYYKVKS</sequence>
<gene>
    <name evidence="1" type="ORF">GMES_1307</name>
</gene>
<protein>
    <submittedName>
        <fullName evidence="1">Uncharacterized protein</fullName>
    </submittedName>
</protein>
<dbReference type="Proteomes" id="UP000006263">
    <property type="component" value="Unassembled WGS sequence"/>
</dbReference>